<gene>
    <name evidence="3" type="ORF">AFK76_00570</name>
</gene>
<feature type="domain" description="Serine aminopeptidase S33" evidence="2">
    <location>
        <begin position="116"/>
        <end position="250"/>
    </location>
</feature>
<organism evidence="3 4">
    <name type="scientific">Idiomarina zobellii</name>
    <dbReference type="NCBI Taxonomy" id="86103"/>
    <lineage>
        <taxon>Bacteria</taxon>
        <taxon>Pseudomonadati</taxon>
        <taxon>Pseudomonadota</taxon>
        <taxon>Gammaproteobacteria</taxon>
        <taxon>Alteromonadales</taxon>
        <taxon>Idiomarinaceae</taxon>
        <taxon>Idiomarina</taxon>
    </lineage>
</organism>
<evidence type="ECO:0000256" key="1">
    <source>
        <dbReference type="SAM" id="SignalP"/>
    </source>
</evidence>
<dbReference type="SUPFAM" id="SSF53474">
    <property type="entry name" value="alpha/beta-Hydrolases"/>
    <property type="match status" value="1"/>
</dbReference>
<keyword evidence="3" id="KW-0378">Hydrolase</keyword>
<dbReference type="OrthoDB" id="5614837at2"/>
<dbReference type="Proteomes" id="UP000053030">
    <property type="component" value="Unassembled WGS sequence"/>
</dbReference>
<comment type="caution">
    <text evidence="3">The sequence shown here is derived from an EMBL/GenBank/DDBJ whole genome shotgun (WGS) entry which is preliminary data.</text>
</comment>
<dbReference type="InterPro" id="IPR050266">
    <property type="entry name" value="AB_hydrolase_sf"/>
</dbReference>
<sequence>MRFRKPSGTICIALLLSMASGCAHFIEQQILYPGDGGMVVEGVNDRELLEIYHLQAREVTGQQGFPFYFGDAEALTADFMPPKMDFTFRYSNAPKGIEPVRKYKLELESPPKDFPSAKGIIILLHSYSTNAQSVFFDNVALQLQGYHTACFDLLGHGQAKQKPVSFGAADLKRLHRLITTLKQQYQLPVILYGKSYGASIAAQYIASYGSISGFIAVAPMTDFTPAATRMAKSSSPLLTKLVSDQWLQTTFENVLTERQTNSRQLSTPRILLRQTTDSLPPTLILAGGLDKISDPEQIKALATIDAVELRHFDNRGHVEMMIYDNQVNDAVNRWLGNHEAIKKPSDDRAGLSNSSR</sequence>
<name>A0A837NJ25_9GAMM</name>
<proteinExistence type="predicted"/>
<dbReference type="GO" id="GO:0016020">
    <property type="term" value="C:membrane"/>
    <property type="evidence" value="ECO:0007669"/>
    <property type="project" value="TreeGrafter"/>
</dbReference>
<dbReference type="PANTHER" id="PTHR43798:SF33">
    <property type="entry name" value="HYDROLASE, PUTATIVE (AFU_ORTHOLOGUE AFUA_2G14860)-RELATED"/>
    <property type="match status" value="1"/>
</dbReference>
<dbReference type="InterPro" id="IPR022742">
    <property type="entry name" value="Hydrolase_4"/>
</dbReference>
<dbReference type="GO" id="GO:0016787">
    <property type="term" value="F:hydrolase activity"/>
    <property type="evidence" value="ECO:0007669"/>
    <property type="project" value="UniProtKB-KW"/>
</dbReference>
<evidence type="ECO:0000313" key="4">
    <source>
        <dbReference type="Proteomes" id="UP000053030"/>
    </source>
</evidence>
<dbReference type="PANTHER" id="PTHR43798">
    <property type="entry name" value="MONOACYLGLYCEROL LIPASE"/>
    <property type="match status" value="1"/>
</dbReference>
<evidence type="ECO:0000259" key="2">
    <source>
        <dbReference type="Pfam" id="PF12146"/>
    </source>
</evidence>
<dbReference type="Pfam" id="PF12146">
    <property type="entry name" value="Hydrolase_4"/>
    <property type="match status" value="1"/>
</dbReference>
<dbReference type="InterPro" id="IPR029058">
    <property type="entry name" value="AB_hydrolase_fold"/>
</dbReference>
<protein>
    <submittedName>
        <fullName evidence="3">Alpha/beta hydrolase</fullName>
    </submittedName>
</protein>
<dbReference type="AlphaFoldDB" id="A0A837NJ25"/>
<dbReference type="RefSeq" id="WP_053952364.1">
    <property type="nucleotide sequence ID" value="NZ_FNCB01000001.1"/>
</dbReference>
<accession>A0A837NJ25</accession>
<feature type="signal peptide" evidence="1">
    <location>
        <begin position="1"/>
        <end position="25"/>
    </location>
</feature>
<reference evidence="3 4" key="1">
    <citation type="submission" date="2015-08" db="EMBL/GenBank/DDBJ databases">
        <title>Genome sequencing and assembly of the deep-sea bacterium Idiomarina zobellii.</title>
        <authorList>
            <person name="Mithoefer S.D."/>
            <person name="Rheaume B.A."/>
            <person name="MacLea K.S."/>
        </authorList>
    </citation>
    <scope>NUCLEOTIDE SEQUENCE [LARGE SCALE GENOMIC DNA]</scope>
    <source>
        <strain evidence="3 4">KMM 231</strain>
    </source>
</reference>
<keyword evidence="1" id="KW-0732">Signal</keyword>
<dbReference type="PROSITE" id="PS51257">
    <property type="entry name" value="PROKAR_LIPOPROTEIN"/>
    <property type="match status" value="1"/>
</dbReference>
<dbReference type="EMBL" id="LHSG01000001">
    <property type="protein sequence ID" value="KPD24891.1"/>
    <property type="molecule type" value="Genomic_DNA"/>
</dbReference>
<dbReference type="Gene3D" id="3.40.50.1820">
    <property type="entry name" value="alpha/beta hydrolase"/>
    <property type="match status" value="1"/>
</dbReference>
<evidence type="ECO:0000313" key="3">
    <source>
        <dbReference type="EMBL" id="KPD24891.1"/>
    </source>
</evidence>
<feature type="chain" id="PRO_5032999224" evidence="1">
    <location>
        <begin position="26"/>
        <end position="356"/>
    </location>
</feature>
<keyword evidence="4" id="KW-1185">Reference proteome</keyword>